<sequence length="87" mass="9737">MEHYALVVRINPFIALMIQPIMMTVVDNQVLVLPVDIQHKVKPLPKVSQVLSPDLGPPSFTCRTAPSLMIVRSWKSRLRGEAPVHLA</sequence>
<evidence type="ECO:0000313" key="2">
    <source>
        <dbReference type="Proteomes" id="UP000233040"/>
    </source>
</evidence>
<dbReference type="Proteomes" id="UP000233040">
    <property type="component" value="Unassembled WGS sequence"/>
</dbReference>
<accession>A0A2K5PBD3</accession>
<protein>
    <submittedName>
        <fullName evidence="1">Uncharacterized protein</fullName>
    </submittedName>
</protein>
<organism evidence="1 2">
    <name type="scientific">Cebus imitator</name>
    <name type="common">Panamanian white-faced capuchin</name>
    <name type="synonym">Cebus capucinus imitator</name>
    <dbReference type="NCBI Taxonomy" id="2715852"/>
    <lineage>
        <taxon>Eukaryota</taxon>
        <taxon>Metazoa</taxon>
        <taxon>Chordata</taxon>
        <taxon>Craniata</taxon>
        <taxon>Vertebrata</taxon>
        <taxon>Euteleostomi</taxon>
        <taxon>Mammalia</taxon>
        <taxon>Eutheria</taxon>
        <taxon>Euarchontoglires</taxon>
        <taxon>Primates</taxon>
        <taxon>Haplorrhini</taxon>
        <taxon>Platyrrhini</taxon>
        <taxon>Cebidae</taxon>
        <taxon>Cebinae</taxon>
        <taxon>Cebus</taxon>
    </lineage>
</organism>
<reference evidence="1" key="1">
    <citation type="submission" date="2025-08" db="UniProtKB">
        <authorList>
            <consortium name="Ensembl"/>
        </authorList>
    </citation>
    <scope>IDENTIFICATION</scope>
</reference>
<dbReference type="GeneTree" id="ENSGT00940000167801"/>
<dbReference type="Ensembl" id="ENSCCAT00000006325.1">
    <property type="protein sequence ID" value="ENSCCAP00000000936.1"/>
    <property type="gene ID" value="ENSCCAG00000005938.1"/>
</dbReference>
<evidence type="ECO:0000313" key="1">
    <source>
        <dbReference type="Ensembl" id="ENSCCAP00000000936.1"/>
    </source>
</evidence>
<dbReference type="AlphaFoldDB" id="A0A2K5PBD3"/>
<keyword evidence="2" id="KW-1185">Reference proteome</keyword>
<reference evidence="1" key="2">
    <citation type="submission" date="2025-09" db="UniProtKB">
        <authorList>
            <consortium name="Ensembl"/>
        </authorList>
    </citation>
    <scope>IDENTIFICATION</scope>
</reference>
<proteinExistence type="predicted"/>
<name>A0A2K5PBD3_CEBIM</name>
<dbReference type="OMA" id="LMIVRSW"/>